<evidence type="ECO:0000256" key="3">
    <source>
        <dbReference type="ARBA" id="ARBA00022833"/>
    </source>
</evidence>
<reference evidence="5 6" key="1">
    <citation type="submission" date="2020-04" db="EMBL/GenBank/DDBJ databases">
        <title>Plant Genome Project.</title>
        <authorList>
            <person name="Zhang R.-G."/>
        </authorList>
    </citation>
    <scope>NUCLEOTIDE SEQUENCE [LARGE SCALE GENOMIC DNA]</scope>
    <source>
        <strain evidence="5">YNK0</strain>
        <tissue evidence="5">Leaf</tissue>
    </source>
</reference>
<keyword evidence="3" id="KW-0862">Zinc</keyword>
<keyword evidence="2" id="KW-0863">Zinc-finger</keyword>
<proteinExistence type="predicted"/>
<dbReference type="Proteomes" id="UP000655225">
    <property type="component" value="Unassembled WGS sequence"/>
</dbReference>
<evidence type="ECO:0000256" key="1">
    <source>
        <dbReference type="ARBA" id="ARBA00022723"/>
    </source>
</evidence>
<dbReference type="InterPro" id="IPR037138">
    <property type="entry name" value="His_deacetylse_dom_sf"/>
</dbReference>
<keyword evidence="6" id="KW-1185">Reference proteome</keyword>
<comment type="caution">
    <text evidence="5">The sequence shown here is derived from an EMBL/GenBank/DDBJ whole genome shotgun (WGS) entry which is preliminary data.</text>
</comment>
<organism evidence="5 6">
    <name type="scientific">Tetracentron sinense</name>
    <name type="common">Spur-leaf</name>
    <dbReference type="NCBI Taxonomy" id="13715"/>
    <lineage>
        <taxon>Eukaryota</taxon>
        <taxon>Viridiplantae</taxon>
        <taxon>Streptophyta</taxon>
        <taxon>Embryophyta</taxon>
        <taxon>Tracheophyta</taxon>
        <taxon>Spermatophyta</taxon>
        <taxon>Magnoliopsida</taxon>
        <taxon>Trochodendrales</taxon>
        <taxon>Trochodendraceae</taxon>
        <taxon>Tetracentron</taxon>
    </lineage>
</organism>
<evidence type="ECO:0000259" key="4">
    <source>
        <dbReference type="PROSITE" id="PS01358"/>
    </source>
</evidence>
<dbReference type="AlphaFoldDB" id="A0A834YNQ8"/>
<dbReference type="OrthoDB" id="424012at2759"/>
<dbReference type="PROSITE" id="PS01358">
    <property type="entry name" value="ZF_RANBP2_1"/>
    <property type="match status" value="1"/>
</dbReference>
<evidence type="ECO:0000256" key="2">
    <source>
        <dbReference type="ARBA" id="ARBA00022771"/>
    </source>
</evidence>
<dbReference type="EMBL" id="JABCRI010000018">
    <property type="protein sequence ID" value="KAF8389798.1"/>
    <property type="molecule type" value="Genomic_DNA"/>
</dbReference>
<dbReference type="GO" id="GO:0008270">
    <property type="term" value="F:zinc ion binding"/>
    <property type="evidence" value="ECO:0007669"/>
    <property type="project" value="UniProtKB-KW"/>
</dbReference>
<name>A0A834YNQ8_TETSI</name>
<protein>
    <recommendedName>
        <fullName evidence="4">RanBP2-type domain-containing protein</fullName>
    </recommendedName>
</protein>
<accession>A0A834YNQ8</accession>
<dbReference type="InterPro" id="IPR001876">
    <property type="entry name" value="Znf_RanBP2"/>
</dbReference>
<keyword evidence="1" id="KW-0479">Metal-binding</keyword>
<dbReference type="Gene3D" id="3.40.800.20">
    <property type="entry name" value="Histone deacetylase domain"/>
    <property type="match status" value="1"/>
</dbReference>
<evidence type="ECO:0000313" key="5">
    <source>
        <dbReference type="EMBL" id="KAF8389798.1"/>
    </source>
</evidence>
<evidence type="ECO:0000313" key="6">
    <source>
        <dbReference type="Proteomes" id="UP000655225"/>
    </source>
</evidence>
<feature type="domain" description="RanBP2-type" evidence="4">
    <location>
        <begin position="124"/>
        <end position="143"/>
    </location>
</feature>
<sequence length="367" mass="41404">MDSETLQTCRMKKREAENDYHNHSDRIHCQRFYGRNENSGPDGISAIPGYEENCGEEKLSGIPSIDTAANLNGSIQPEATSKKARQQKEMTLQDMYNQQEDYDDDDDDDSDWEPLQKHVAIKKWFCINCTMVNLDDVVHCDICGEHKESGILRHGCFASNLGQEASHTQAASEIIGRYKDSCTQNSDLDNSTAIGFDERMLLHSEVEMKSHPHPERPDRLRAITASLATAGIFPGRCFSISAREITQEELQMVSYTYSVSKANESLSNLHAKLRKEQTSLQSINHVQYQVHSLEHIETVGLTSRILSSFEALLPQSSHKICIWCNVIAVWNQVKGGKTLHCAPAQCGFLVECILLLTEREKCELLRK</sequence>
<gene>
    <name evidence="5" type="ORF">HHK36_024317</name>
</gene>